<evidence type="ECO:0000313" key="2">
    <source>
        <dbReference type="EMBL" id="CAC5379260.1"/>
    </source>
</evidence>
<evidence type="ECO:0000313" key="3">
    <source>
        <dbReference type="Proteomes" id="UP000507470"/>
    </source>
</evidence>
<dbReference type="OrthoDB" id="10373727at2759"/>
<dbReference type="Pfam" id="PF12248">
    <property type="entry name" value="Methyltransf_FA"/>
    <property type="match status" value="1"/>
</dbReference>
<proteinExistence type="predicted"/>
<evidence type="ECO:0000259" key="1">
    <source>
        <dbReference type="Pfam" id="PF12248"/>
    </source>
</evidence>
<accession>A0A6J8B7E6</accession>
<organism evidence="2 3">
    <name type="scientific">Mytilus coruscus</name>
    <name type="common">Sea mussel</name>
    <dbReference type="NCBI Taxonomy" id="42192"/>
    <lineage>
        <taxon>Eukaryota</taxon>
        <taxon>Metazoa</taxon>
        <taxon>Spiralia</taxon>
        <taxon>Lophotrochozoa</taxon>
        <taxon>Mollusca</taxon>
        <taxon>Bivalvia</taxon>
        <taxon>Autobranchia</taxon>
        <taxon>Pteriomorphia</taxon>
        <taxon>Mytilida</taxon>
        <taxon>Mytiloidea</taxon>
        <taxon>Mytilidae</taxon>
        <taxon>Mytilinae</taxon>
        <taxon>Mytilus</taxon>
    </lineage>
</organism>
<keyword evidence="3" id="KW-1185">Reference proteome</keyword>
<name>A0A6J8B7E6_MYTCO</name>
<gene>
    <name evidence="2" type="ORF">MCOR_15345</name>
</gene>
<dbReference type="AlphaFoldDB" id="A0A6J8B7E6"/>
<feature type="domain" description="Farnesoic acid O-methyl transferase" evidence="1">
    <location>
        <begin position="11"/>
        <end position="78"/>
    </location>
</feature>
<dbReference type="EMBL" id="CACVKT020002656">
    <property type="protein sequence ID" value="CAC5379260.1"/>
    <property type="molecule type" value="Genomic_DNA"/>
</dbReference>
<dbReference type="Proteomes" id="UP000507470">
    <property type="component" value="Unassembled WGS sequence"/>
</dbReference>
<reference evidence="2 3" key="1">
    <citation type="submission" date="2020-06" db="EMBL/GenBank/DDBJ databases">
        <authorList>
            <person name="Li R."/>
            <person name="Bekaert M."/>
        </authorList>
    </citation>
    <scope>NUCLEOTIDE SEQUENCE [LARGE SCALE GENOMIC DNA]</scope>
    <source>
        <strain evidence="3">wild</strain>
    </source>
</reference>
<dbReference type="InterPro" id="IPR022041">
    <property type="entry name" value="Methyltransf_FA"/>
</dbReference>
<sequence>MWRISDGEFVELARKVVPNLLACFEMTMVWVTWNSGVITFGTGNPETTSNGLLTGTDYRPFTIYGIGVTSITHGEWKFIIKEQQIADKLESFTVMIAGKRQTIMIRAMVKNISVENTMRRKITTKALKQFVKKRIERNIQENDVICEKCRAIYRKTLKNVNNEQKVSNCLSECISDDSDSEFVINIEEAVSTKILSPKQIELNISSIHTSHRFCIVCKKEGSSRNKLCKVPLQARTQAFIKNAVFIDGNTRCFIYLNNFSTTRHFKH</sequence>
<protein>
    <recommendedName>
        <fullName evidence="1">Farnesoic acid O-methyl transferase domain-containing protein</fullName>
    </recommendedName>
</protein>